<sequence length="300" mass="33658">MITQAIRRELVEFGSDQWPSYSTHRHPSLGEVLQLRRADLLVAGGSNMLKSRMEINRQWLVTPDLAWSMRRKIVLCGVGWWQYQDDPNGYSRALLKRILDPSALHSVRDSYTEEKVRRLGFEVVNTGCPTMWSLAGSSASSVTSRPDTVVTTVTDYNRDPARDVSMLRSLARLYERVLFVGMAEQDLVYYRSDLQVEGVTEVGWGLDTLNSCLTPGVDYFGTRLHAGVRALQRGCSAAVLAIDNRAREISRDTGLQVVMPDGITDRAIAQAVVAGTAVGLRIPLQQIAMWREAFWRRLNA</sequence>
<dbReference type="InterPro" id="IPR007345">
    <property type="entry name" value="Polysacch_pyruvyl_Trfase"/>
</dbReference>
<gene>
    <name evidence="2" type="ORF">BKA05_003020</name>
</gene>
<dbReference type="Pfam" id="PF04230">
    <property type="entry name" value="PS_pyruv_trans"/>
    <property type="match status" value="1"/>
</dbReference>
<keyword evidence="2" id="KW-0808">Transferase</keyword>
<reference evidence="2 3" key="1">
    <citation type="submission" date="2020-07" db="EMBL/GenBank/DDBJ databases">
        <title>Sequencing the genomes of 1000 actinobacteria strains.</title>
        <authorList>
            <person name="Klenk H.-P."/>
        </authorList>
    </citation>
    <scope>NUCLEOTIDE SEQUENCE [LARGE SCALE GENOMIC DNA]</scope>
    <source>
        <strain evidence="2 3">DSM 18248</strain>
    </source>
</reference>
<accession>A0A7Y9YG01</accession>
<keyword evidence="3" id="KW-1185">Reference proteome</keyword>
<protein>
    <submittedName>
        <fullName evidence="2">Polysaccharide pyruvyl transferase WcaK-like protein</fullName>
    </submittedName>
</protein>
<dbReference type="AlphaFoldDB" id="A0A7Y9YG01"/>
<evidence type="ECO:0000259" key="1">
    <source>
        <dbReference type="Pfam" id="PF04230"/>
    </source>
</evidence>
<dbReference type="Proteomes" id="UP000537326">
    <property type="component" value="Unassembled WGS sequence"/>
</dbReference>
<comment type="caution">
    <text evidence="2">The sequence shown here is derived from an EMBL/GenBank/DDBJ whole genome shotgun (WGS) entry which is preliminary data.</text>
</comment>
<name>A0A7Y9YG01_9ACTN</name>
<dbReference type="EMBL" id="JACBZI010000001">
    <property type="protein sequence ID" value="NYI11505.1"/>
    <property type="molecule type" value="Genomic_DNA"/>
</dbReference>
<dbReference type="GO" id="GO:0016740">
    <property type="term" value="F:transferase activity"/>
    <property type="evidence" value="ECO:0007669"/>
    <property type="project" value="UniProtKB-KW"/>
</dbReference>
<proteinExistence type="predicted"/>
<feature type="domain" description="Polysaccharide pyruvyl transferase" evidence="1">
    <location>
        <begin position="31"/>
        <end position="244"/>
    </location>
</feature>
<organism evidence="2 3">
    <name type="scientific">Nocardioides marinus</name>
    <dbReference type="NCBI Taxonomy" id="374514"/>
    <lineage>
        <taxon>Bacteria</taxon>
        <taxon>Bacillati</taxon>
        <taxon>Actinomycetota</taxon>
        <taxon>Actinomycetes</taxon>
        <taxon>Propionibacteriales</taxon>
        <taxon>Nocardioidaceae</taxon>
        <taxon>Nocardioides</taxon>
    </lineage>
</organism>
<evidence type="ECO:0000313" key="3">
    <source>
        <dbReference type="Proteomes" id="UP000537326"/>
    </source>
</evidence>
<evidence type="ECO:0000313" key="2">
    <source>
        <dbReference type="EMBL" id="NYI11505.1"/>
    </source>
</evidence>